<dbReference type="InterPro" id="IPR011010">
    <property type="entry name" value="DNA_brk_join_enz"/>
</dbReference>
<evidence type="ECO:0000256" key="1">
    <source>
        <dbReference type="ARBA" id="ARBA00023172"/>
    </source>
</evidence>
<gene>
    <name evidence="3" type="ORF">JK361_34960</name>
</gene>
<evidence type="ECO:0000256" key="2">
    <source>
        <dbReference type="SAM" id="MobiDB-lite"/>
    </source>
</evidence>
<feature type="compositionally biased region" description="Basic and acidic residues" evidence="2">
    <location>
        <begin position="35"/>
        <end position="47"/>
    </location>
</feature>
<accession>A0ABS1PCX4</accession>
<comment type="caution">
    <text evidence="3">The sequence shown here is derived from an EMBL/GenBank/DDBJ whole genome shotgun (WGS) entry which is preliminary data.</text>
</comment>
<sequence>MAGGLDPETIGTITTELAARAELLQRYTGHSPRRGAAEESRRAGNDRKVIAKQGGWVENSAAMEGYFEAGEGWEENAMIGVL</sequence>
<protein>
    <submittedName>
        <fullName evidence="3">Uncharacterized protein</fullName>
    </submittedName>
</protein>
<dbReference type="Gene3D" id="1.10.443.10">
    <property type="entry name" value="Intergrase catalytic core"/>
    <property type="match status" value="1"/>
</dbReference>
<evidence type="ECO:0000313" key="4">
    <source>
        <dbReference type="Proteomes" id="UP000621386"/>
    </source>
</evidence>
<name>A0ABS1PCX4_9ACTN</name>
<organism evidence="3 4">
    <name type="scientific">Streptomyces musisoli</name>
    <dbReference type="NCBI Taxonomy" id="2802280"/>
    <lineage>
        <taxon>Bacteria</taxon>
        <taxon>Bacillati</taxon>
        <taxon>Actinomycetota</taxon>
        <taxon>Actinomycetes</taxon>
        <taxon>Kitasatosporales</taxon>
        <taxon>Streptomycetaceae</taxon>
        <taxon>Streptomyces</taxon>
    </lineage>
</organism>
<dbReference type="EMBL" id="JAERRH010000023">
    <property type="protein sequence ID" value="MBL1109721.1"/>
    <property type="molecule type" value="Genomic_DNA"/>
</dbReference>
<dbReference type="SUPFAM" id="SSF56349">
    <property type="entry name" value="DNA breaking-rejoining enzymes"/>
    <property type="match status" value="1"/>
</dbReference>
<keyword evidence="1" id="KW-0233">DNA recombination</keyword>
<dbReference type="Proteomes" id="UP000621386">
    <property type="component" value="Unassembled WGS sequence"/>
</dbReference>
<keyword evidence="4" id="KW-1185">Reference proteome</keyword>
<reference evidence="3 4" key="1">
    <citation type="submission" date="2021-01" db="EMBL/GenBank/DDBJ databases">
        <title>WGS of actinomycetes isolated from Thailand.</title>
        <authorList>
            <person name="Thawai C."/>
        </authorList>
    </citation>
    <scope>NUCLEOTIDE SEQUENCE [LARGE SCALE GENOMIC DNA]</scope>
    <source>
        <strain evidence="3 4">CH5-8</strain>
    </source>
</reference>
<dbReference type="InterPro" id="IPR013762">
    <property type="entry name" value="Integrase-like_cat_sf"/>
</dbReference>
<proteinExistence type="predicted"/>
<feature type="region of interest" description="Disordered" evidence="2">
    <location>
        <begin position="28"/>
        <end position="47"/>
    </location>
</feature>
<evidence type="ECO:0000313" key="3">
    <source>
        <dbReference type="EMBL" id="MBL1109721.1"/>
    </source>
</evidence>